<evidence type="ECO:0000259" key="2">
    <source>
        <dbReference type="Pfam" id="PF13400"/>
    </source>
</evidence>
<dbReference type="InterPro" id="IPR028087">
    <property type="entry name" value="Tad_N"/>
</dbReference>
<dbReference type="RefSeq" id="WP_113825818.1">
    <property type="nucleotide sequence ID" value="NZ_QOCE01000053.1"/>
</dbReference>
<evidence type="ECO:0000313" key="3">
    <source>
        <dbReference type="EMBL" id="RBW49649.1"/>
    </source>
</evidence>
<dbReference type="Gene3D" id="3.40.50.410">
    <property type="entry name" value="von Willebrand factor, type A domain"/>
    <property type="match status" value="1"/>
</dbReference>
<dbReference type="InterPro" id="IPR036465">
    <property type="entry name" value="vWFA_dom_sf"/>
</dbReference>
<dbReference type="SUPFAM" id="SSF53300">
    <property type="entry name" value="vWA-like"/>
    <property type="match status" value="1"/>
</dbReference>
<reference evidence="3 4" key="1">
    <citation type="submission" date="2018-07" db="EMBL/GenBank/DDBJ databases">
        <title>Modular assembly of carbohydrate-degrading microbial communities in the ocean.</title>
        <authorList>
            <person name="Enke T.N."/>
            <person name="Datta M.S."/>
            <person name="Schwartzman J.A."/>
            <person name="Cermak N."/>
            <person name="Schmitz D.A."/>
            <person name="Barrere J."/>
            <person name="Cordero O.X."/>
        </authorList>
    </citation>
    <scope>NUCLEOTIDE SEQUENCE [LARGE SCALE GENOMIC DNA]</scope>
    <source>
        <strain evidence="3 4">C3M10</strain>
    </source>
</reference>
<sequence length="571" mass="64259">MSQCSKFTREGPRSPHSWATTRLLRFRDTEDGVLTIFALFSFLLILMVAGIGIDLMRFERDRTRLQYTLDRAVLAAADLDQTLDPKAVVRDYFEKAELVDFLEDPVITPGIGYRIVSAKANATFPTQFMHMSGIDTLTAPASASAEESVGGVEISLVLDVSGSMNSYSRLSKLKVAAKEFVQQMDDNTVDGKLSISIVPYSSQVSVPDYLMKHMTTTGENRHANCINFSEADFNTVNLDPDISRPRTLNGSIWSHQNYDNRSSNQPITSWVDCRNRPERDILVMQSDTEKMKTYIGNLTASGNTSIDIGMKWGAGLVDNSTNKLIKRLITDENVADTFKDRPYTRDSGETLKVIVLMTDGQNTSQGEILPPYREGNSPVWWNSNAQVYSTYDSVRDEYFWHNNKSWNDHPYGNGQYTVTETTGQWICRDRRYYGCYDWDWVETTTTNTYDEPGTAVNLSFPELWDYTTVQWHKNLQAQRIGSYNAQDLWFNKVGKGYGGTEKDTRSLAICGAAKDAGNIVYTIGFEAPTAGLNILKKCASSDSHFYDVEGLEIEDAFTSIASSIRKLRLTQ</sequence>
<proteinExistence type="predicted"/>
<gene>
    <name evidence="3" type="ORF">DS909_22445</name>
</gene>
<dbReference type="EMBL" id="QOCE01000053">
    <property type="protein sequence ID" value="RBW49649.1"/>
    <property type="molecule type" value="Genomic_DNA"/>
</dbReference>
<accession>A0A366WLX9</accession>
<evidence type="ECO:0000256" key="1">
    <source>
        <dbReference type="SAM" id="Phobius"/>
    </source>
</evidence>
<keyword evidence="1" id="KW-0812">Transmembrane</keyword>
<organism evidence="3 4">
    <name type="scientific">Phaeobacter gallaeciensis</name>
    <dbReference type="NCBI Taxonomy" id="60890"/>
    <lineage>
        <taxon>Bacteria</taxon>
        <taxon>Pseudomonadati</taxon>
        <taxon>Pseudomonadota</taxon>
        <taxon>Alphaproteobacteria</taxon>
        <taxon>Rhodobacterales</taxon>
        <taxon>Roseobacteraceae</taxon>
        <taxon>Phaeobacter</taxon>
    </lineage>
</organism>
<name>A0A366WLX9_9RHOB</name>
<protein>
    <recommendedName>
        <fullName evidence="2">Putative Flp pilus-assembly TadG-like N-terminal domain-containing protein</fullName>
    </recommendedName>
</protein>
<keyword evidence="1" id="KW-1133">Transmembrane helix</keyword>
<evidence type="ECO:0000313" key="4">
    <source>
        <dbReference type="Proteomes" id="UP000252706"/>
    </source>
</evidence>
<dbReference type="CDD" id="cd00198">
    <property type="entry name" value="vWFA"/>
    <property type="match status" value="1"/>
</dbReference>
<dbReference type="OrthoDB" id="7522752at2"/>
<keyword evidence="1" id="KW-0472">Membrane</keyword>
<dbReference type="Proteomes" id="UP000252706">
    <property type="component" value="Unassembled WGS sequence"/>
</dbReference>
<feature type="domain" description="Putative Flp pilus-assembly TadG-like N-terminal" evidence="2">
    <location>
        <begin position="32"/>
        <end position="77"/>
    </location>
</feature>
<dbReference type="AlphaFoldDB" id="A0A366WLX9"/>
<dbReference type="Pfam" id="PF13400">
    <property type="entry name" value="Tad"/>
    <property type="match status" value="1"/>
</dbReference>
<feature type="transmembrane region" description="Helical" evidence="1">
    <location>
        <begin position="33"/>
        <end position="56"/>
    </location>
</feature>
<comment type="caution">
    <text evidence="3">The sequence shown here is derived from an EMBL/GenBank/DDBJ whole genome shotgun (WGS) entry which is preliminary data.</text>
</comment>